<dbReference type="OrthoDB" id="2798901at2759"/>
<dbReference type="EMBL" id="KN840764">
    <property type="protein sequence ID" value="KIP01585.1"/>
    <property type="molecule type" value="Genomic_DNA"/>
</dbReference>
<name>A0A0C3S205_PHLG1</name>
<reference evidence="1 2" key="1">
    <citation type="journal article" date="2014" name="PLoS Genet.">
        <title>Analysis of the Phlebiopsis gigantea genome, transcriptome and secretome provides insight into its pioneer colonization strategies of wood.</title>
        <authorList>
            <person name="Hori C."/>
            <person name="Ishida T."/>
            <person name="Igarashi K."/>
            <person name="Samejima M."/>
            <person name="Suzuki H."/>
            <person name="Master E."/>
            <person name="Ferreira P."/>
            <person name="Ruiz-Duenas F.J."/>
            <person name="Held B."/>
            <person name="Canessa P."/>
            <person name="Larrondo L.F."/>
            <person name="Schmoll M."/>
            <person name="Druzhinina I.S."/>
            <person name="Kubicek C.P."/>
            <person name="Gaskell J.A."/>
            <person name="Kersten P."/>
            <person name="St John F."/>
            <person name="Glasner J."/>
            <person name="Sabat G."/>
            <person name="Splinter BonDurant S."/>
            <person name="Syed K."/>
            <person name="Yadav J."/>
            <person name="Mgbeahuruike A.C."/>
            <person name="Kovalchuk A."/>
            <person name="Asiegbu F.O."/>
            <person name="Lackner G."/>
            <person name="Hoffmeister D."/>
            <person name="Rencoret J."/>
            <person name="Gutierrez A."/>
            <person name="Sun H."/>
            <person name="Lindquist E."/>
            <person name="Barry K."/>
            <person name="Riley R."/>
            <person name="Grigoriev I.V."/>
            <person name="Henrissat B."/>
            <person name="Kues U."/>
            <person name="Berka R.M."/>
            <person name="Martinez A.T."/>
            <person name="Covert S.F."/>
            <person name="Blanchette R.A."/>
            <person name="Cullen D."/>
        </authorList>
    </citation>
    <scope>NUCLEOTIDE SEQUENCE [LARGE SCALE GENOMIC DNA]</scope>
    <source>
        <strain evidence="1 2">11061_1 CR5-6</strain>
    </source>
</reference>
<dbReference type="AlphaFoldDB" id="A0A0C3S205"/>
<sequence length="413" mass="46771">MRRTIPTEVCERIIDYVGGEHAYIDVYVALHDVTLMYETIHACSLTCKAWLHRSRRHLFRFLGVSCQQEGPRNLNSLHALLVKEAYLQPLVHALLVSSTADRASSMHAAAIRTPRLLPGVRVLRFSRGALYVPRGVELAMRQFASVVDLYLNEVSLYTVHDLRRTLCALRHLKGFMLQSPAWHTSSAAVAPPSYPRAPPSLRLSRLNVEAYSDWLRDARSVYFIEWLARSGAAGSLCEVLLTDMMVTNPPMMSAVQSVLEACHDSLVWLGLSWSPGTDVDIRPLASAVSTCAKLERVRLRIPHKARCVSDMAHLLSTCESKIWMVSVWFIEHQVHPPVLQPDEIDFAALDSVFQSPRWKALQRFVVHYYGLAAEKSWEDESGLVPVEASAERRRAELRRLLPRTYKLGVLYYS</sequence>
<accession>A0A0C3S205</accession>
<proteinExistence type="predicted"/>
<evidence type="ECO:0008006" key="3">
    <source>
        <dbReference type="Google" id="ProtNLM"/>
    </source>
</evidence>
<protein>
    <recommendedName>
        <fullName evidence="3">F-box domain-containing protein</fullName>
    </recommendedName>
</protein>
<organism evidence="1 2">
    <name type="scientific">Phlebiopsis gigantea (strain 11061_1 CR5-6)</name>
    <name type="common">White-rot fungus</name>
    <name type="synonym">Peniophora gigantea</name>
    <dbReference type="NCBI Taxonomy" id="745531"/>
    <lineage>
        <taxon>Eukaryota</taxon>
        <taxon>Fungi</taxon>
        <taxon>Dikarya</taxon>
        <taxon>Basidiomycota</taxon>
        <taxon>Agaricomycotina</taxon>
        <taxon>Agaricomycetes</taxon>
        <taxon>Polyporales</taxon>
        <taxon>Phanerochaetaceae</taxon>
        <taxon>Phlebiopsis</taxon>
    </lineage>
</organism>
<evidence type="ECO:0000313" key="2">
    <source>
        <dbReference type="Proteomes" id="UP000053257"/>
    </source>
</evidence>
<dbReference type="HOGENOM" id="CLU_674574_0_0_1"/>
<gene>
    <name evidence="1" type="ORF">PHLGIDRAFT_123225</name>
</gene>
<dbReference type="Proteomes" id="UP000053257">
    <property type="component" value="Unassembled WGS sequence"/>
</dbReference>
<keyword evidence="2" id="KW-1185">Reference proteome</keyword>
<evidence type="ECO:0000313" key="1">
    <source>
        <dbReference type="EMBL" id="KIP01585.1"/>
    </source>
</evidence>